<keyword evidence="1" id="KW-0812">Transmembrane</keyword>
<comment type="caution">
    <text evidence="2">The sequence shown here is derived from an EMBL/GenBank/DDBJ whole genome shotgun (WGS) entry which is preliminary data.</text>
</comment>
<keyword evidence="1" id="KW-1133">Transmembrane helix</keyword>
<dbReference type="EMBL" id="CADILJ010000124">
    <property type="protein sequence ID" value="CAB3959433.1"/>
    <property type="molecule type" value="Genomic_DNA"/>
</dbReference>
<gene>
    <name evidence="2" type="ORF">LMG7053_05922</name>
</gene>
<evidence type="ECO:0000256" key="1">
    <source>
        <dbReference type="SAM" id="Phobius"/>
    </source>
</evidence>
<name>A0ABM8M4I9_9BURK</name>
<dbReference type="Proteomes" id="UP000494161">
    <property type="component" value="Unassembled WGS sequence"/>
</dbReference>
<keyword evidence="3" id="KW-1185">Reference proteome</keyword>
<dbReference type="RefSeq" id="WP_175224798.1">
    <property type="nucleotide sequence ID" value="NZ_CADILJ010000124.1"/>
</dbReference>
<evidence type="ECO:0000313" key="2">
    <source>
        <dbReference type="EMBL" id="CAB3959433.1"/>
    </source>
</evidence>
<proteinExistence type="predicted"/>
<keyword evidence="1" id="KW-0472">Membrane</keyword>
<organism evidence="2 3">
    <name type="scientific">Achromobacter ruhlandii</name>
    <dbReference type="NCBI Taxonomy" id="72557"/>
    <lineage>
        <taxon>Bacteria</taxon>
        <taxon>Pseudomonadati</taxon>
        <taxon>Pseudomonadota</taxon>
        <taxon>Betaproteobacteria</taxon>
        <taxon>Burkholderiales</taxon>
        <taxon>Alcaligenaceae</taxon>
        <taxon>Achromobacter</taxon>
    </lineage>
</organism>
<reference evidence="2 3" key="1">
    <citation type="submission" date="2020-04" db="EMBL/GenBank/DDBJ databases">
        <authorList>
            <person name="De Canck E."/>
        </authorList>
    </citation>
    <scope>NUCLEOTIDE SEQUENCE [LARGE SCALE GENOMIC DNA]</scope>
    <source>
        <strain evidence="2 3">LMG 7053</strain>
    </source>
</reference>
<feature type="transmembrane region" description="Helical" evidence="1">
    <location>
        <begin position="20"/>
        <end position="40"/>
    </location>
</feature>
<evidence type="ECO:0000313" key="3">
    <source>
        <dbReference type="Proteomes" id="UP000494161"/>
    </source>
</evidence>
<sequence length="51" mass="5879">MENETPDPDEIFEERVLIRWGLAGFVVGLGLVYGLLYWLWQLGLSFFYPGA</sequence>
<accession>A0ABM8M4I9</accession>
<protein>
    <submittedName>
        <fullName evidence="2">Uncharacterized protein</fullName>
    </submittedName>
</protein>